<evidence type="ECO:0000313" key="2">
    <source>
        <dbReference type="EMBL" id="ARO14231.1"/>
    </source>
</evidence>
<sequence>MDLNSLDRKDLLKLRADVERAIATLDERTKHAALEAAQRAVSQFGLSLSQLTDDISSLGSRRTAGVVRFRNPENAEQTWSGRGRKPQWVHDLEASGKALSDYEV</sequence>
<dbReference type="SMART" id="SM00528">
    <property type="entry name" value="HNS"/>
    <property type="match status" value="1"/>
</dbReference>
<dbReference type="Pfam" id="PF00816">
    <property type="entry name" value="Histone_HNS"/>
    <property type="match status" value="1"/>
</dbReference>
<dbReference type="AlphaFoldDB" id="A0A1W6NYI0"/>
<dbReference type="OrthoDB" id="5297879at2"/>
<keyword evidence="3" id="KW-1185">Reference proteome</keyword>
<dbReference type="Gene3D" id="4.10.430.10">
    <property type="entry name" value="Histone-like protein H-NS, C-terminal domain"/>
    <property type="match status" value="1"/>
</dbReference>
<reference evidence="2 3" key="1">
    <citation type="submission" date="2017-02" db="EMBL/GenBank/DDBJ databases">
        <title>Ketogulonicigenium robustum SPU B003 Genome sequencing and assembly.</title>
        <authorList>
            <person name="Li Y."/>
            <person name="Liu L."/>
            <person name="Wang C."/>
            <person name="Zhang M."/>
            <person name="Zhang T."/>
            <person name="Zhang Y."/>
        </authorList>
    </citation>
    <scope>NUCLEOTIDE SEQUENCE [LARGE SCALE GENOMIC DNA]</scope>
    <source>
        <strain evidence="2 3">SPU_B003</strain>
    </source>
</reference>
<organism evidence="2 3">
    <name type="scientific">Ketogulonicigenium robustum</name>
    <dbReference type="NCBI Taxonomy" id="92947"/>
    <lineage>
        <taxon>Bacteria</taxon>
        <taxon>Pseudomonadati</taxon>
        <taxon>Pseudomonadota</taxon>
        <taxon>Alphaproteobacteria</taxon>
        <taxon>Rhodobacterales</taxon>
        <taxon>Roseobacteraceae</taxon>
        <taxon>Ketogulonicigenium</taxon>
    </lineage>
</organism>
<evidence type="ECO:0000259" key="1">
    <source>
        <dbReference type="SMART" id="SM00528"/>
    </source>
</evidence>
<name>A0A1W6NYI0_9RHOB</name>
<dbReference type="RefSeq" id="WP_085785812.1">
    <property type="nucleotide sequence ID" value="NZ_CP019937.1"/>
</dbReference>
<dbReference type="STRING" id="92947.BVG79_00879"/>
<dbReference type="InterPro" id="IPR027444">
    <property type="entry name" value="H-NS_C_dom"/>
</dbReference>
<keyword evidence="2" id="KW-0238">DNA-binding</keyword>
<dbReference type="KEGG" id="kro:BVG79_00879"/>
<proteinExistence type="predicted"/>
<dbReference type="GO" id="GO:0003677">
    <property type="term" value="F:DNA binding"/>
    <property type="evidence" value="ECO:0007669"/>
    <property type="project" value="UniProtKB-KW"/>
</dbReference>
<dbReference type="SUPFAM" id="SSF81273">
    <property type="entry name" value="H-NS histone-like proteins"/>
    <property type="match status" value="1"/>
</dbReference>
<gene>
    <name evidence="2" type="primary">hns</name>
    <name evidence="2" type="ORF">BVG79_00879</name>
</gene>
<dbReference type="Proteomes" id="UP000242447">
    <property type="component" value="Chromosome"/>
</dbReference>
<evidence type="ECO:0000313" key="3">
    <source>
        <dbReference type="Proteomes" id="UP000242447"/>
    </source>
</evidence>
<protein>
    <submittedName>
        <fullName evidence="2">DNA-binding protein, H-NS family</fullName>
    </submittedName>
</protein>
<accession>A0A1W6NYI0</accession>
<dbReference type="EMBL" id="CP019937">
    <property type="protein sequence ID" value="ARO14231.1"/>
    <property type="molecule type" value="Genomic_DNA"/>
</dbReference>
<feature type="domain" description="DNA-binding protein H-NS-like C-terminal" evidence="1">
    <location>
        <begin position="59"/>
        <end position="104"/>
    </location>
</feature>
<dbReference type="InterPro" id="IPR037150">
    <property type="entry name" value="H-NS_C_dom_sf"/>
</dbReference>